<dbReference type="NCBIfam" id="TIGR00138">
    <property type="entry name" value="rsmG_gidB"/>
    <property type="match status" value="1"/>
</dbReference>
<dbReference type="PANTHER" id="PTHR31760:SF0">
    <property type="entry name" value="S-ADENOSYL-L-METHIONINE-DEPENDENT METHYLTRANSFERASES SUPERFAMILY PROTEIN"/>
    <property type="match status" value="1"/>
</dbReference>
<organism evidence="7 8">
    <name type="scientific">Serinibacter salmoneus</name>
    <dbReference type="NCBI Taxonomy" id="556530"/>
    <lineage>
        <taxon>Bacteria</taxon>
        <taxon>Bacillati</taxon>
        <taxon>Actinomycetota</taxon>
        <taxon>Actinomycetes</taxon>
        <taxon>Micrococcales</taxon>
        <taxon>Beutenbergiaceae</taxon>
        <taxon>Serinibacter</taxon>
    </lineage>
</organism>
<feature type="binding site" evidence="6">
    <location>
        <position position="87"/>
    </location>
    <ligand>
        <name>S-adenosyl-L-methionine</name>
        <dbReference type="ChEBI" id="CHEBI:59789"/>
    </ligand>
</feature>
<dbReference type="PANTHER" id="PTHR31760">
    <property type="entry name" value="S-ADENOSYL-L-METHIONINE-DEPENDENT METHYLTRANSFERASES SUPERFAMILY PROTEIN"/>
    <property type="match status" value="1"/>
</dbReference>
<evidence type="ECO:0000256" key="3">
    <source>
        <dbReference type="ARBA" id="ARBA00022603"/>
    </source>
</evidence>
<dbReference type="SUPFAM" id="SSF53335">
    <property type="entry name" value="S-adenosyl-L-methionine-dependent methyltransferases"/>
    <property type="match status" value="1"/>
</dbReference>
<evidence type="ECO:0000256" key="1">
    <source>
        <dbReference type="ARBA" id="ARBA00022490"/>
    </source>
</evidence>
<dbReference type="InterPro" id="IPR003682">
    <property type="entry name" value="rRNA_ssu_MeTfrase_G"/>
</dbReference>
<evidence type="ECO:0000256" key="6">
    <source>
        <dbReference type="HAMAP-Rule" id="MF_00074"/>
    </source>
</evidence>
<evidence type="ECO:0000256" key="4">
    <source>
        <dbReference type="ARBA" id="ARBA00022679"/>
    </source>
</evidence>
<keyword evidence="1 6" id="KW-0963">Cytoplasm</keyword>
<dbReference type="OrthoDB" id="9808773at2"/>
<evidence type="ECO:0000313" key="8">
    <source>
        <dbReference type="Proteomes" id="UP000224915"/>
    </source>
</evidence>
<name>A0A2A9D4H4_9MICO</name>
<keyword evidence="2 6" id="KW-0698">rRNA processing</keyword>
<dbReference type="Pfam" id="PF02527">
    <property type="entry name" value="GidB"/>
    <property type="match status" value="1"/>
</dbReference>
<dbReference type="EMBL" id="PDJD01000001">
    <property type="protein sequence ID" value="PFG21155.1"/>
    <property type="molecule type" value="Genomic_DNA"/>
</dbReference>
<feature type="binding site" evidence="6">
    <location>
        <position position="148"/>
    </location>
    <ligand>
        <name>S-adenosyl-L-methionine</name>
        <dbReference type="ChEBI" id="CHEBI:59789"/>
    </ligand>
</feature>
<dbReference type="AlphaFoldDB" id="A0A2A9D4H4"/>
<keyword evidence="8" id="KW-1185">Reference proteome</keyword>
<dbReference type="RefSeq" id="WP_098470032.1">
    <property type="nucleotide sequence ID" value="NZ_PDJD01000001.1"/>
</dbReference>
<dbReference type="GO" id="GO:0070043">
    <property type="term" value="F:rRNA (guanine-N7-)-methyltransferase activity"/>
    <property type="evidence" value="ECO:0007669"/>
    <property type="project" value="UniProtKB-UniRule"/>
</dbReference>
<sequence>MSDALRVLPLPDGVETSPERSAEILGVGYDACRSFASLLLTHGEERGLIGPREIERLWTRHVLNSAAVLPSLPESGTVADVGSGAGLPGIVIAACRPDLEVHLIEPMDRRVQWLGSVAETLGLSNVSILRGQAQEFHDAWDFDAVTARAVAALDKLVRITWPLVRPGGCLVAMKGARAHQEVDAAAGVLRKARAGEVRVQEMDLLGDGDVTRIVTVPRRA</sequence>
<comment type="function">
    <text evidence="6">Specifically methylates the N7 position of a guanine in 16S rRNA.</text>
</comment>
<comment type="caution">
    <text evidence="7">The sequence shown here is derived from an EMBL/GenBank/DDBJ whole genome shotgun (WGS) entry which is preliminary data.</text>
</comment>
<comment type="caution">
    <text evidence="6">Lacks conserved residue(s) required for the propagation of feature annotation.</text>
</comment>
<dbReference type="Proteomes" id="UP000224915">
    <property type="component" value="Unassembled WGS sequence"/>
</dbReference>
<dbReference type="HAMAP" id="MF_00074">
    <property type="entry name" value="16SrRNA_methyltr_G"/>
    <property type="match status" value="1"/>
</dbReference>
<feature type="binding site" evidence="6">
    <location>
        <position position="82"/>
    </location>
    <ligand>
        <name>S-adenosyl-L-methionine</name>
        <dbReference type="ChEBI" id="CHEBI:59789"/>
    </ligand>
</feature>
<evidence type="ECO:0000256" key="5">
    <source>
        <dbReference type="ARBA" id="ARBA00022691"/>
    </source>
</evidence>
<keyword evidence="3 6" id="KW-0489">Methyltransferase</keyword>
<gene>
    <name evidence="6" type="primary">rsmG</name>
    <name evidence="7" type="ORF">ATL40_2778</name>
</gene>
<comment type="similarity">
    <text evidence="6">Belongs to the methyltransferase superfamily. RNA methyltransferase RsmG family.</text>
</comment>
<dbReference type="InterPro" id="IPR029063">
    <property type="entry name" value="SAM-dependent_MTases_sf"/>
</dbReference>
<dbReference type="CDD" id="cd02440">
    <property type="entry name" value="AdoMet_MTases"/>
    <property type="match status" value="1"/>
</dbReference>
<evidence type="ECO:0000313" key="7">
    <source>
        <dbReference type="EMBL" id="PFG21155.1"/>
    </source>
</evidence>
<evidence type="ECO:0000256" key="2">
    <source>
        <dbReference type="ARBA" id="ARBA00022552"/>
    </source>
</evidence>
<protein>
    <recommendedName>
        <fullName evidence="6">Ribosomal RNA small subunit methyltransferase G</fullName>
        <ecNumber evidence="6">2.1.1.-</ecNumber>
    </recommendedName>
    <alternativeName>
        <fullName evidence="6">16S rRNA 7-methylguanosine methyltransferase</fullName>
        <shortName evidence="6">16S rRNA m7G methyltransferase</shortName>
    </alternativeName>
</protein>
<dbReference type="Gene3D" id="3.40.50.150">
    <property type="entry name" value="Vaccinia Virus protein VP39"/>
    <property type="match status" value="1"/>
</dbReference>
<dbReference type="EC" id="2.1.1.-" evidence="6"/>
<keyword evidence="5 6" id="KW-0949">S-adenosyl-L-methionine</keyword>
<accession>A0A2A9D4H4</accession>
<reference evidence="7 8" key="1">
    <citation type="submission" date="2017-10" db="EMBL/GenBank/DDBJ databases">
        <title>Sequencing the genomes of 1000 actinobacteria strains.</title>
        <authorList>
            <person name="Klenk H.-P."/>
        </authorList>
    </citation>
    <scope>NUCLEOTIDE SEQUENCE [LARGE SCALE GENOMIC DNA]</scope>
    <source>
        <strain evidence="7 8">DSM 21801</strain>
    </source>
</reference>
<feature type="binding site" evidence="6">
    <location>
        <begin position="133"/>
        <end position="134"/>
    </location>
    <ligand>
        <name>S-adenosyl-L-methionine</name>
        <dbReference type="ChEBI" id="CHEBI:59789"/>
    </ligand>
</feature>
<keyword evidence="4 6" id="KW-0808">Transferase</keyword>
<dbReference type="GO" id="GO:0005829">
    <property type="term" value="C:cytosol"/>
    <property type="evidence" value="ECO:0007669"/>
    <property type="project" value="TreeGrafter"/>
</dbReference>
<comment type="subcellular location">
    <subcellularLocation>
        <location evidence="6">Cytoplasm</location>
    </subcellularLocation>
</comment>
<proteinExistence type="inferred from homology"/>